<proteinExistence type="inferred from homology"/>
<dbReference type="RefSeq" id="WP_096449861.1">
    <property type="nucleotide sequence ID" value="NZ_JBHSOG010000049.1"/>
</dbReference>
<dbReference type="HAMAP" id="MF_01635">
    <property type="entry name" value="UbiA"/>
    <property type="match status" value="1"/>
</dbReference>
<evidence type="ECO:0000256" key="5">
    <source>
        <dbReference type="ARBA" id="ARBA00022519"/>
    </source>
</evidence>
<feature type="transmembrane region" description="Helical" evidence="11">
    <location>
        <begin position="92"/>
        <end position="112"/>
    </location>
</feature>
<dbReference type="Gene3D" id="1.20.120.1780">
    <property type="entry name" value="UbiA prenyltransferase"/>
    <property type="match status" value="1"/>
</dbReference>
<dbReference type="InterPro" id="IPR030470">
    <property type="entry name" value="UbiA_prenylTrfase_CS"/>
</dbReference>
<keyword evidence="8 11" id="KW-0812">Transmembrane</keyword>
<keyword evidence="9 11" id="KW-1133">Transmembrane helix</keyword>
<dbReference type="PANTHER" id="PTHR11048">
    <property type="entry name" value="PRENYLTRANSFERASES"/>
    <property type="match status" value="1"/>
</dbReference>
<comment type="function">
    <text evidence="11">Catalyzes the prenylation of para-hydroxybenzoate (PHB) with an all-trans polyprenyl group. Mediates the second step in the final reaction sequence of ubiquinone-8 (UQ-8) biosynthesis, which is the condensation of the polyisoprenoid side chain with PHB, generating the first membrane-bound Q intermediate 3-octaprenyl-4-hydroxybenzoate.</text>
</comment>
<sequence>MMNTMTLSAKLPHYVRLMRLDKPIGTLLLLWPTLWALWIAADGVPPLHVLLIFALGTLLMRSAGCVINDYADRDFDGHVERTRSRPLATRAVSPREALLLAAGLSAAAFILILPLQPLVIWLSVPALFLAASYPFTKRFFAIPQAYLGIAFGFGIPMGFAAILGEVPAIAWVMLLANICWAVAYDTEYAMVDRPDDLKIGIKTSAITFGRFDVAAVMLCYAAAFALLAAVGVAAARGPLYFAGLLGAAGIAGYHYTLIRERDRANCFKAFRHNNWVGAAIFAGVFLDDLLRRF</sequence>
<accession>A0ABW1ATA3</accession>
<keyword evidence="4 11" id="KW-1003">Cell membrane</keyword>
<feature type="transmembrane region" description="Helical" evidence="11">
    <location>
        <begin position="211"/>
        <end position="233"/>
    </location>
</feature>
<dbReference type="InterPro" id="IPR039653">
    <property type="entry name" value="Prenyltransferase"/>
</dbReference>
<name>A0ABW1ATA3_9RHOO</name>
<dbReference type="PROSITE" id="PS00943">
    <property type="entry name" value="UBIA"/>
    <property type="match status" value="1"/>
</dbReference>
<protein>
    <recommendedName>
        <fullName evidence="11 12">4-hydroxybenzoate octaprenyltransferase</fullName>
        <ecNumber evidence="11 12">2.5.1.39</ecNumber>
    </recommendedName>
    <alternativeName>
        <fullName evidence="11">4-HB polyprenyltransferase</fullName>
    </alternativeName>
</protein>
<evidence type="ECO:0000256" key="12">
    <source>
        <dbReference type="NCBIfam" id="TIGR01474"/>
    </source>
</evidence>
<dbReference type="PANTHER" id="PTHR11048:SF28">
    <property type="entry name" value="4-HYDROXYBENZOATE POLYPRENYLTRANSFERASE, MITOCHONDRIAL"/>
    <property type="match status" value="1"/>
</dbReference>
<evidence type="ECO:0000256" key="6">
    <source>
        <dbReference type="ARBA" id="ARBA00022679"/>
    </source>
</evidence>
<comment type="pathway">
    <text evidence="11">Cofactor biosynthesis; ubiquinone biosynthesis.</text>
</comment>
<comment type="similarity">
    <text evidence="3 11">Belongs to the UbiA prenyltransferase family.</text>
</comment>
<evidence type="ECO:0000256" key="9">
    <source>
        <dbReference type="ARBA" id="ARBA00022989"/>
    </source>
</evidence>
<feature type="transmembrane region" description="Helical" evidence="11">
    <location>
        <begin position="118"/>
        <end position="136"/>
    </location>
</feature>
<dbReference type="EC" id="2.5.1.39" evidence="11 12"/>
<keyword evidence="14" id="KW-1185">Reference proteome</keyword>
<keyword evidence="6 11" id="KW-0808">Transferase</keyword>
<dbReference type="GO" id="GO:0008412">
    <property type="term" value="F:4-hydroxybenzoate polyprenyltransferase activity"/>
    <property type="evidence" value="ECO:0007669"/>
    <property type="project" value="UniProtKB-EC"/>
</dbReference>
<evidence type="ECO:0000313" key="13">
    <source>
        <dbReference type="EMBL" id="MFC5770382.1"/>
    </source>
</evidence>
<dbReference type="EMBL" id="JBHSOG010000049">
    <property type="protein sequence ID" value="MFC5770382.1"/>
    <property type="molecule type" value="Genomic_DNA"/>
</dbReference>
<reference evidence="14" key="1">
    <citation type="journal article" date="2019" name="Int. J. Syst. Evol. Microbiol.">
        <title>The Global Catalogue of Microorganisms (GCM) 10K type strain sequencing project: providing services to taxonomists for standard genome sequencing and annotation.</title>
        <authorList>
            <consortium name="The Broad Institute Genomics Platform"/>
            <consortium name="The Broad Institute Genome Sequencing Center for Infectious Disease"/>
            <person name="Wu L."/>
            <person name="Ma J."/>
        </authorList>
    </citation>
    <scope>NUCLEOTIDE SEQUENCE [LARGE SCALE GENOMIC DNA]</scope>
    <source>
        <strain evidence="14">SHR3</strain>
    </source>
</reference>
<keyword evidence="5 11" id="KW-0997">Cell inner membrane</keyword>
<keyword evidence="10 11" id="KW-0472">Membrane</keyword>
<dbReference type="CDD" id="cd13959">
    <property type="entry name" value="PT_UbiA_COQ2"/>
    <property type="match status" value="1"/>
</dbReference>
<evidence type="ECO:0000256" key="7">
    <source>
        <dbReference type="ARBA" id="ARBA00022688"/>
    </source>
</evidence>
<feature type="transmembrane region" description="Helical" evidence="11">
    <location>
        <begin position="169"/>
        <end position="190"/>
    </location>
</feature>
<feature type="transmembrane region" description="Helical" evidence="11">
    <location>
        <begin position="145"/>
        <end position="163"/>
    </location>
</feature>
<evidence type="ECO:0000313" key="14">
    <source>
        <dbReference type="Proteomes" id="UP001595974"/>
    </source>
</evidence>
<comment type="cofactor">
    <cofactor evidence="1 11">
        <name>Mg(2+)</name>
        <dbReference type="ChEBI" id="CHEBI:18420"/>
    </cofactor>
</comment>
<dbReference type="InterPro" id="IPR000537">
    <property type="entry name" value="UbiA_prenyltransferase"/>
</dbReference>
<dbReference type="InterPro" id="IPR006370">
    <property type="entry name" value="HB_polyprenyltransferase-like"/>
</dbReference>
<keyword evidence="7 11" id="KW-0831">Ubiquinone biosynthesis</keyword>
<comment type="caution">
    <text evidence="13">The sequence shown here is derived from an EMBL/GenBank/DDBJ whole genome shotgun (WGS) entry which is preliminary data.</text>
</comment>
<feature type="transmembrane region" description="Helical" evidence="11">
    <location>
        <begin position="51"/>
        <end position="71"/>
    </location>
</feature>
<feature type="transmembrane region" description="Helical" evidence="11">
    <location>
        <begin position="239"/>
        <end position="258"/>
    </location>
</feature>
<evidence type="ECO:0000256" key="8">
    <source>
        <dbReference type="ARBA" id="ARBA00022692"/>
    </source>
</evidence>
<dbReference type="Gene3D" id="1.10.357.140">
    <property type="entry name" value="UbiA prenyltransferase"/>
    <property type="match status" value="1"/>
</dbReference>
<evidence type="ECO:0000256" key="3">
    <source>
        <dbReference type="ARBA" id="ARBA00005985"/>
    </source>
</evidence>
<evidence type="ECO:0000256" key="10">
    <source>
        <dbReference type="ARBA" id="ARBA00023136"/>
    </source>
</evidence>
<dbReference type="NCBIfam" id="TIGR01474">
    <property type="entry name" value="ubiA_proteo"/>
    <property type="match status" value="1"/>
</dbReference>
<evidence type="ECO:0000256" key="2">
    <source>
        <dbReference type="ARBA" id="ARBA00004141"/>
    </source>
</evidence>
<dbReference type="InterPro" id="IPR044878">
    <property type="entry name" value="UbiA_sf"/>
</dbReference>
<evidence type="ECO:0000256" key="11">
    <source>
        <dbReference type="HAMAP-Rule" id="MF_01635"/>
    </source>
</evidence>
<dbReference type="Pfam" id="PF01040">
    <property type="entry name" value="UbiA"/>
    <property type="match status" value="1"/>
</dbReference>
<gene>
    <name evidence="11 13" type="primary">ubiA</name>
    <name evidence="13" type="ORF">ACFPTN_13445</name>
</gene>
<evidence type="ECO:0000256" key="4">
    <source>
        <dbReference type="ARBA" id="ARBA00022475"/>
    </source>
</evidence>
<comment type="subcellular location">
    <subcellularLocation>
        <location evidence="11">Cell inner membrane</location>
        <topology evidence="11">Multi-pass membrane protein</topology>
    </subcellularLocation>
    <subcellularLocation>
        <location evidence="2">Membrane</location>
        <topology evidence="2">Multi-pass membrane protein</topology>
    </subcellularLocation>
</comment>
<organism evidence="13 14">
    <name type="scientific">Thauera sinica</name>
    <dbReference type="NCBI Taxonomy" id="2665146"/>
    <lineage>
        <taxon>Bacteria</taxon>
        <taxon>Pseudomonadati</taxon>
        <taxon>Pseudomonadota</taxon>
        <taxon>Betaproteobacteria</taxon>
        <taxon>Rhodocyclales</taxon>
        <taxon>Zoogloeaceae</taxon>
        <taxon>Thauera</taxon>
    </lineage>
</organism>
<evidence type="ECO:0000256" key="1">
    <source>
        <dbReference type="ARBA" id="ARBA00001946"/>
    </source>
</evidence>
<keyword evidence="11" id="KW-0460">Magnesium</keyword>
<comment type="catalytic activity">
    <reaction evidence="11">
        <text>all-trans-octaprenyl diphosphate + 4-hydroxybenzoate = 4-hydroxy-3-(all-trans-octaprenyl)benzoate + diphosphate</text>
        <dbReference type="Rhea" id="RHEA:27782"/>
        <dbReference type="ChEBI" id="CHEBI:1617"/>
        <dbReference type="ChEBI" id="CHEBI:17879"/>
        <dbReference type="ChEBI" id="CHEBI:33019"/>
        <dbReference type="ChEBI" id="CHEBI:57711"/>
        <dbReference type="EC" id="2.5.1.39"/>
    </reaction>
</comment>
<dbReference type="Proteomes" id="UP001595974">
    <property type="component" value="Unassembled WGS sequence"/>
</dbReference>